<gene>
    <name evidence="1" type="ORF">RM423_14795</name>
</gene>
<reference evidence="2" key="1">
    <citation type="submission" date="2023-07" db="EMBL/GenBank/DDBJ databases">
        <title>30 novel species of actinomycetes from the DSMZ collection.</title>
        <authorList>
            <person name="Nouioui I."/>
        </authorList>
    </citation>
    <scope>NUCLEOTIDE SEQUENCE [LARGE SCALE GENOMIC DNA]</scope>
    <source>
        <strain evidence="2">DSM 44399</strain>
    </source>
</reference>
<dbReference type="Proteomes" id="UP001183176">
    <property type="component" value="Unassembled WGS sequence"/>
</dbReference>
<sequence>MAPNLNRLRLVDSRHLSLDELRPLKALRGVVDVGIGLGSDRKNRAARELLRLPGSYGHLEFPIPAEGDRNLKIALN</sequence>
<evidence type="ECO:0000313" key="2">
    <source>
        <dbReference type="Proteomes" id="UP001183176"/>
    </source>
</evidence>
<proteinExistence type="predicted"/>
<keyword evidence="2" id="KW-1185">Reference proteome</keyword>
<protein>
    <submittedName>
        <fullName evidence="1">Uncharacterized protein</fullName>
    </submittedName>
</protein>
<accession>A0ABU2JCF6</accession>
<dbReference type="RefSeq" id="WP_311423810.1">
    <property type="nucleotide sequence ID" value="NZ_JAVREH010000020.1"/>
</dbReference>
<dbReference type="EMBL" id="JAVREH010000020">
    <property type="protein sequence ID" value="MDT0262661.1"/>
    <property type="molecule type" value="Genomic_DNA"/>
</dbReference>
<evidence type="ECO:0000313" key="1">
    <source>
        <dbReference type="EMBL" id="MDT0262661.1"/>
    </source>
</evidence>
<organism evidence="1 2">
    <name type="scientific">Jatrophihabitans lederbergiae</name>
    <dbReference type="NCBI Taxonomy" id="3075547"/>
    <lineage>
        <taxon>Bacteria</taxon>
        <taxon>Bacillati</taxon>
        <taxon>Actinomycetota</taxon>
        <taxon>Actinomycetes</taxon>
        <taxon>Jatrophihabitantales</taxon>
        <taxon>Jatrophihabitantaceae</taxon>
        <taxon>Jatrophihabitans</taxon>
    </lineage>
</organism>
<comment type="caution">
    <text evidence="1">The sequence shown here is derived from an EMBL/GenBank/DDBJ whole genome shotgun (WGS) entry which is preliminary data.</text>
</comment>
<name>A0ABU2JCF6_9ACTN</name>